<gene>
    <name evidence="9" type="ORF">OBRU01_02724</name>
</gene>
<evidence type="ECO:0000313" key="10">
    <source>
        <dbReference type="Proteomes" id="UP000037510"/>
    </source>
</evidence>
<dbReference type="AlphaFoldDB" id="A0A0L7LSD8"/>
<feature type="non-terminal residue" evidence="9">
    <location>
        <position position="153"/>
    </location>
</feature>
<evidence type="ECO:0000256" key="3">
    <source>
        <dbReference type="ARBA" id="ARBA00022980"/>
    </source>
</evidence>
<keyword evidence="4" id="KW-0496">Mitochondrion</keyword>
<dbReference type="STRING" id="104452.A0A0L7LSD8"/>
<dbReference type="PANTHER" id="PTHR12059:SF5">
    <property type="entry name" value="LARGE RIBOSOMAL SUBUNIT PROTEIN UL23M"/>
    <property type="match status" value="1"/>
</dbReference>
<evidence type="ECO:0000256" key="1">
    <source>
        <dbReference type="ARBA" id="ARBA00004173"/>
    </source>
</evidence>
<evidence type="ECO:0000256" key="4">
    <source>
        <dbReference type="ARBA" id="ARBA00023128"/>
    </source>
</evidence>
<name>A0A0L7LSD8_OPEBR</name>
<sequence>MFTSDRTHDRAKYPIYQRGNPQLRVFLPNFWMKLVRPTRSQLPNTVNFQCSMEMTKHDIRSYLEKIYNVPVVDVRTRIGLGKFKKDIGKGYIVKEDDIKYAFVTLPKDQKFEYPDLFAAKKEDEEEQQKSLDDAKNTFKKYIEQNKNRSDVPS</sequence>
<keyword evidence="5" id="KW-0687">Ribonucleoprotein</keyword>
<organism evidence="9 10">
    <name type="scientific">Operophtera brumata</name>
    <name type="common">Winter moth</name>
    <name type="synonym">Phalaena brumata</name>
    <dbReference type="NCBI Taxonomy" id="104452"/>
    <lineage>
        <taxon>Eukaryota</taxon>
        <taxon>Metazoa</taxon>
        <taxon>Ecdysozoa</taxon>
        <taxon>Arthropoda</taxon>
        <taxon>Hexapoda</taxon>
        <taxon>Insecta</taxon>
        <taxon>Pterygota</taxon>
        <taxon>Neoptera</taxon>
        <taxon>Endopterygota</taxon>
        <taxon>Lepidoptera</taxon>
        <taxon>Glossata</taxon>
        <taxon>Ditrysia</taxon>
        <taxon>Geometroidea</taxon>
        <taxon>Geometridae</taxon>
        <taxon>Larentiinae</taxon>
        <taxon>Operophtera</taxon>
    </lineage>
</organism>
<keyword evidence="10" id="KW-1185">Reference proteome</keyword>
<proteinExistence type="inferred from homology"/>
<evidence type="ECO:0000256" key="2">
    <source>
        <dbReference type="ARBA" id="ARBA00006700"/>
    </source>
</evidence>
<keyword evidence="3 9" id="KW-0689">Ribosomal protein</keyword>
<evidence type="ECO:0000256" key="7">
    <source>
        <dbReference type="ARBA" id="ARBA00039977"/>
    </source>
</evidence>
<comment type="subcellular location">
    <subcellularLocation>
        <location evidence="1">Mitochondrion</location>
    </subcellularLocation>
</comment>
<dbReference type="GO" id="GO:0003735">
    <property type="term" value="F:structural constituent of ribosome"/>
    <property type="evidence" value="ECO:0007669"/>
    <property type="project" value="InterPro"/>
</dbReference>
<dbReference type="EMBL" id="JTDY01000206">
    <property type="protein sequence ID" value="KOB78299.1"/>
    <property type="molecule type" value="Genomic_DNA"/>
</dbReference>
<dbReference type="GO" id="GO:0032543">
    <property type="term" value="P:mitochondrial translation"/>
    <property type="evidence" value="ECO:0007669"/>
    <property type="project" value="TreeGrafter"/>
</dbReference>
<reference evidence="9 10" key="1">
    <citation type="journal article" date="2015" name="Genome Biol. Evol.">
        <title>The genome of winter moth (Operophtera brumata) provides a genomic perspective on sexual dimorphism and phenology.</title>
        <authorList>
            <person name="Derks M.F."/>
            <person name="Smit S."/>
            <person name="Salis L."/>
            <person name="Schijlen E."/>
            <person name="Bossers A."/>
            <person name="Mateman C."/>
            <person name="Pijl A.S."/>
            <person name="de Ridder D."/>
            <person name="Groenen M.A."/>
            <person name="Visser M.E."/>
            <person name="Megens H.J."/>
        </authorList>
    </citation>
    <scope>NUCLEOTIDE SEQUENCE [LARGE SCALE GENOMIC DNA]</scope>
    <source>
        <strain evidence="9">WM2013NL</strain>
        <tissue evidence="9">Head and thorax</tissue>
    </source>
</reference>
<comment type="similarity">
    <text evidence="2">Belongs to the universal ribosomal protein uL23 family.</text>
</comment>
<dbReference type="Proteomes" id="UP000037510">
    <property type="component" value="Unassembled WGS sequence"/>
</dbReference>
<accession>A0A0L7LSD8</accession>
<dbReference type="Gene3D" id="3.30.70.330">
    <property type="match status" value="1"/>
</dbReference>
<protein>
    <recommendedName>
        <fullName evidence="7">Large ribosomal subunit protein uL23m</fullName>
    </recommendedName>
    <alternativeName>
        <fullName evidence="8">39S ribosomal protein L23, mitochondrial</fullName>
    </alternativeName>
</protein>
<evidence type="ECO:0000313" key="9">
    <source>
        <dbReference type="EMBL" id="KOB78299.1"/>
    </source>
</evidence>
<comment type="subunit">
    <text evidence="6">Component of the mitochondrial ribosome large subunit (39S) which comprises a 16S rRNA and about 50 distinct proteins.</text>
</comment>
<dbReference type="GO" id="GO:0005762">
    <property type="term" value="C:mitochondrial large ribosomal subunit"/>
    <property type="evidence" value="ECO:0007669"/>
    <property type="project" value="TreeGrafter"/>
</dbReference>
<dbReference type="InterPro" id="IPR013025">
    <property type="entry name" value="Ribosomal_uL23-like"/>
</dbReference>
<dbReference type="PANTHER" id="PTHR12059">
    <property type="entry name" value="RIBOSOMAL PROTEIN L23-RELATED"/>
    <property type="match status" value="1"/>
</dbReference>
<dbReference type="InterPro" id="IPR012677">
    <property type="entry name" value="Nucleotide-bd_a/b_plait_sf"/>
</dbReference>
<dbReference type="FunFam" id="3.30.70.330:FF:000284">
    <property type="entry name" value="39S ribosomal protein L23, mitochondrial"/>
    <property type="match status" value="1"/>
</dbReference>
<evidence type="ECO:0000256" key="6">
    <source>
        <dbReference type="ARBA" id="ARBA00038782"/>
    </source>
</evidence>
<evidence type="ECO:0000256" key="8">
    <source>
        <dbReference type="ARBA" id="ARBA00041375"/>
    </source>
</evidence>
<dbReference type="Pfam" id="PF00276">
    <property type="entry name" value="Ribosomal_L23"/>
    <property type="match status" value="1"/>
</dbReference>
<evidence type="ECO:0000256" key="5">
    <source>
        <dbReference type="ARBA" id="ARBA00023274"/>
    </source>
</evidence>
<dbReference type="InterPro" id="IPR012678">
    <property type="entry name" value="Ribosomal_uL23/eL15/eS24_sf"/>
</dbReference>
<comment type="caution">
    <text evidence="9">The sequence shown here is derived from an EMBL/GenBank/DDBJ whole genome shotgun (WGS) entry which is preliminary data.</text>
</comment>
<dbReference type="SUPFAM" id="SSF54189">
    <property type="entry name" value="Ribosomal proteins S24e, L23 and L15e"/>
    <property type="match status" value="1"/>
</dbReference>